<dbReference type="SFLD" id="SFLDS00003">
    <property type="entry name" value="Haloacid_Dehalogenase"/>
    <property type="match status" value="1"/>
</dbReference>
<organism evidence="1 2">
    <name type="scientific">Amycolatopsis xylanica</name>
    <dbReference type="NCBI Taxonomy" id="589385"/>
    <lineage>
        <taxon>Bacteria</taxon>
        <taxon>Bacillati</taxon>
        <taxon>Actinomycetota</taxon>
        <taxon>Actinomycetes</taxon>
        <taxon>Pseudonocardiales</taxon>
        <taxon>Pseudonocardiaceae</taxon>
        <taxon>Amycolatopsis</taxon>
    </lineage>
</organism>
<dbReference type="InterPro" id="IPR023198">
    <property type="entry name" value="PGP-like_dom2"/>
</dbReference>
<dbReference type="Pfam" id="PF00702">
    <property type="entry name" value="Hydrolase"/>
    <property type="match status" value="1"/>
</dbReference>
<dbReference type="SFLD" id="SFLDG01135">
    <property type="entry name" value="C1.5.6:_HAD__Beta-PGM__Phospha"/>
    <property type="match status" value="1"/>
</dbReference>
<dbReference type="EMBL" id="FNON01000001">
    <property type="protein sequence ID" value="SDW56872.1"/>
    <property type="molecule type" value="Genomic_DNA"/>
</dbReference>
<keyword evidence="2" id="KW-1185">Reference proteome</keyword>
<dbReference type="SFLD" id="SFLDG01129">
    <property type="entry name" value="C1.5:_HAD__Beta-PGM__Phosphata"/>
    <property type="match status" value="1"/>
</dbReference>
<dbReference type="PANTHER" id="PTHR43434:SF16">
    <property type="entry name" value="BLL8046 PROTEIN"/>
    <property type="match status" value="1"/>
</dbReference>
<dbReference type="SUPFAM" id="SSF56784">
    <property type="entry name" value="HAD-like"/>
    <property type="match status" value="1"/>
</dbReference>
<name>A0A1H2UL76_9PSEU</name>
<sequence>MSAVLFDVDGTLVDSVYLHTCAWSRAFSEAGHPVDAWRVHRSIGMGGSQLLENLVGEKLAAEIGDRVQDRHTELYLAESALLRPFARARELVSALAGRGARVVLATSAAPEEASRLREVLKLDDVVTAITTGEDVDTAKPDPELVEVALDRAGVPAGEAIFVGDAMWDVIAAKKVGVPTIGLCCGGTGEAELREAGAVAVYQDPADLFRNLDDSPLAGYLSV</sequence>
<dbReference type="NCBIfam" id="TIGR01549">
    <property type="entry name" value="HAD-SF-IA-v1"/>
    <property type="match status" value="1"/>
</dbReference>
<dbReference type="OrthoDB" id="9793014at2"/>
<dbReference type="RefSeq" id="WP_091286924.1">
    <property type="nucleotide sequence ID" value="NZ_FNON01000001.1"/>
</dbReference>
<dbReference type="GO" id="GO:0008967">
    <property type="term" value="F:phosphoglycolate phosphatase activity"/>
    <property type="evidence" value="ECO:0007669"/>
    <property type="project" value="TreeGrafter"/>
</dbReference>
<dbReference type="AlphaFoldDB" id="A0A1H2UL76"/>
<protein>
    <submittedName>
        <fullName evidence="1">Haloacid dehalogenase superfamily, subfamily IA, variant 3 with third motif having DD or ED/haloacid dehalogenase superfamily, subfamily IA, variant 1 with third motif having Dx(3-4)D or Dx(3-4)E</fullName>
    </submittedName>
</protein>
<evidence type="ECO:0000313" key="1">
    <source>
        <dbReference type="EMBL" id="SDW56872.1"/>
    </source>
</evidence>
<dbReference type="InterPro" id="IPR006439">
    <property type="entry name" value="HAD-SF_hydro_IA"/>
</dbReference>
<gene>
    <name evidence="1" type="ORF">SAMN05421504_101923</name>
</gene>
<dbReference type="PANTHER" id="PTHR43434">
    <property type="entry name" value="PHOSPHOGLYCOLATE PHOSPHATASE"/>
    <property type="match status" value="1"/>
</dbReference>
<dbReference type="Gene3D" id="3.40.50.1000">
    <property type="entry name" value="HAD superfamily/HAD-like"/>
    <property type="match status" value="1"/>
</dbReference>
<dbReference type="PRINTS" id="PR00413">
    <property type="entry name" value="HADHALOGNASE"/>
</dbReference>
<dbReference type="InterPro" id="IPR036412">
    <property type="entry name" value="HAD-like_sf"/>
</dbReference>
<dbReference type="InterPro" id="IPR050155">
    <property type="entry name" value="HAD-like_hydrolase_sf"/>
</dbReference>
<dbReference type="InterPro" id="IPR023214">
    <property type="entry name" value="HAD_sf"/>
</dbReference>
<dbReference type="GO" id="GO:0006281">
    <property type="term" value="P:DNA repair"/>
    <property type="evidence" value="ECO:0007669"/>
    <property type="project" value="TreeGrafter"/>
</dbReference>
<dbReference type="GO" id="GO:0005829">
    <property type="term" value="C:cytosol"/>
    <property type="evidence" value="ECO:0007669"/>
    <property type="project" value="TreeGrafter"/>
</dbReference>
<dbReference type="STRING" id="589385.SAMN05421504_101923"/>
<evidence type="ECO:0000313" key="2">
    <source>
        <dbReference type="Proteomes" id="UP000199515"/>
    </source>
</evidence>
<reference evidence="1 2" key="1">
    <citation type="submission" date="2016-10" db="EMBL/GenBank/DDBJ databases">
        <authorList>
            <person name="de Groot N.N."/>
        </authorList>
    </citation>
    <scope>NUCLEOTIDE SEQUENCE [LARGE SCALE GENOMIC DNA]</scope>
    <source>
        <strain evidence="1 2">CPCC 202699</strain>
    </source>
</reference>
<proteinExistence type="predicted"/>
<dbReference type="Proteomes" id="UP000199515">
    <property type="component" value="Unassembled WGS sequence"/>
</dbReference>
<accession>A0A1H2UL76</accession>
<dbReference type="NCBIfam" id="TIGR01509">
    <property type="entry name" value="HAD-SF-IA-v3"/>
    <property type="match status" value="1"/>
</dbReference>
<dbReference type="Gene3D" id="1.10.150.240">
    <property type="entry name" value="Putative phosphatase, domain 2"/>
    <property type="match status" value="1"/>
</dbReference>